<reference evidence="1 2" key="1">
    <citation type="submission" date="2022-03" db="EMBL/GenBank/DDBJ databases">
        <title>Complete genome analysis of Roseomonas KG 17.1 : a prolific producer of plant growth promoters.</title>
        <authorList>
            <person name="Saadouli I."/>
            <person name="Najjari A."/>
            <person name="Mosbah A."/>
            <person name="Ouzari H.I."/>
        </authorList>
    </citation>
    <scope>NUCLEOTIDE SEQUENCE [LARGE SCALE GENOMIC DNA]</scope>
    <source>
        <strain evidence="1 2">KG17-1</strain>
    </source>
</reference>
<organism evidence="1 2">
    <name type="scientific">Teichococcus vastitatis</name>
    <dbReference type="NCBI Taxonomy" id="2307076"/>
    <lineage>
        <taxon>Bacteria</taxon>
        <taxon>Pseudomonadati</taxon>
        <taxon>Pseudomonadota</taxon>
        <taxon>Alphaproteobacteria</taxon>
        <taxon>Acetobacterales</taxon>
        <taxon>Roseomonadaceae</taxon>
        <taxon>Roseomonas</taxon>
    </lineage>
</organism>
<gene>
    <name evidence="1" type="ORF">MON41_01205</name>
</gene>
<comment type="caution">
    <text evidence="1">The sequence shown here is derived from an EMBL/GenBank/DDBJ whole genome shotgun (WGS) entry which is preliminary data.</text>
</comment>
<name>A0ABS9W1C1_9PROT</name>
<proteinExistence type="predicted"/>
<dbReference type="Proteomes" id="UP001201985">
    <property type="component" value="Unassembled WGS sequence"/>
</dbReference>
<evidence type="ECO:0000313" key="2">
    <source>
        <dbReference type="Proteomes" id="UP001201985"/>
    </source>
</evidence>
<protein>
    <submittedName>
        <fullName evidence="1">Uncharacterized protein</fullName>
    </submittedName>
</protein>
<evidence type="ECO:0000313" key="1">
    <source>
        <dbReference type="EMBL" id="MCI0752379.1"/>
    </source>
</evidence>
<keyword evidence="2" id="KW-1185">Reference proteome</keyword>
<dbReference type="RefSeq" id="WP_120009529.1">
    <property type="nucleotide sequence ID" value="NZ_JALBUU010000004.1"/>
</dbReference>
<sequence length="190" mass="21622">MVPSATDWLRHTLLVTGTHQDLAAFRAAAAGPGAIPWRRDAGRLEEEWFLGLAAPPQGARAISLPGARLLARRLRDAVALHEAREQARIAAGDRSCPLDLHRLLPVPRPLLALGPEEPESRDWLWRHWGTSRALRQVHALPVKHDRRLRQTDRWAVAFWSADWSPWPALQQLRRNWPDLSLELTPHYAEE</sequence>
<dbReference type="EMBL" id="JALBUU010000004">
    <property type="protein sequence ID" value="MCI0752379.1"/>
    <property type="molecule type" value="Genomic_DNA"/>
</dbReference>
<accession>A0ABS9W1C1</accession>